<feature type="region of interest" description="Disordered" evidence="1">
    <location>
        <begin position="1"/>
        <end position="50"/>
    </location>
</feature>
<feature type="non-terminal residue" evidence="2">
    <location>
        <position position="50"/>
    </location>
</feature>
<proteinExistence type="predicted"/>
<evidence type="ECO:0000313" key="3">
    <source>
        <dbReference type="Proteomes" id="UP000824469"/>
    </source>
</evidence>
<dbReference type="AlphaFoldDB" id="A0AA38C6C0"/>
<accession>A0AA38C6C0</accession>
<name>A0AA38C6C0_TAXCH</name>
<evidence type="ECO:0000256" key="1">
    <source>
        <dbReference type="SAM" id="MobiDB-lite"/>
    </source>
</evidence>
<comment type="caution">
    <text evidence="2">The sequence shown here is derived from an EMBL/GenBank/DDBJ whole genome shotgun (WGS) entry which is preliminary data.</text>
</comment>
<evidence type="ECO:0000313" key="2">
    <source>
        <dbReference type="EMBL" id="KAH9290928.1"/>
    </source>
</evidence>
<protein>
    <submittedName>
        <fullName evidence="2">Uncharacterized protein</fullName>
    </submittedName>
</protein>
<reference evidence="2 3" key="1">
    <citation type="journal article" date="2021" name="Nat. Plants">
        <title>The Taxus genome provides insights into paclitaxel biosynthesis.</title>
        <authorList>
            <person name="Xiong X."/>
            <person name="Gou J."/>
            <person name="Liao Q."/>
            <person name="Li Y."/>
            <person name="Zhou Q."/>
            <person name="Bi G."/>
            <person name="Li C."/>
            <person name="Du R."/>
            <person name="Wang X."/>
            <person name="Sun T."/>
            <person name="Guo L."/>
            <person name="Liang H."/>
            <person name="Lu P."/>
            <person name="Wu Y."/>
            <person name="Zhang Z."/>
            <person name="Ro D.K."/>
            <person name="Shang Y."/>
            <person name="Huang S."/>
            <person name="Yan J."/>
        </authorList>
    </citation>
    <scope>NUCLEOTIDE SEQUENCE [LARGE SCALE GENOMIC DNA]</scope>
    <source>
        <strain evidence="2">Ta-2019</strain>
    </source>
</reference>
<sequence>MAFGVSDRSGIGSRIPHCTKRGDGDSSGVSGESCRENGASGTRDTAPKYR</sequence>
<organism evidence="2 3">
    <name type="scientific">Taxus chinensis</name>
    <name type="common">Chinese yew</name>
    <name type="synonym">Taxus wallichiana var. chinensis</name>
    <dbReference type="NCBI Taxonomy" id="29808"/>
    <lineage>
        <taxon>Eukaryota</taxon>
        <taxon>Viridiplantae</taxon>
        <taxon>Streptophyta</taxon>
        <taxon>Embryophyta</taxon>
        <taxon>Tracheophyta</taxon>
        <taxon>Spermatophyta</taxon>
        <taxon>Pinopsida</taxon>
        <taxon>Pinidae</taxon>
        <taxon>Conifers II</taxon>
        <taxon>Cupressales</taxon>
        <taxon>Taxaceae</taxon>
        <taxon>Taxus</taxon>
    </lineage>
</organism>
<keyword evidence="3" id="KW-1185">Reference proteome</keyword>
<dbReference type="Proteomes" id="UP000824469">
    <property type="component" value="Unassembled WGS sequence"/>
</dbReference>
<dbReference type="EMBL" id="JAHRHJ020003813">
    <property type="protein sequence ID" value="KAH9290928.1"/>
    <property type="molecule type" value="Genomic_DNA"/>
</dbReference>
<gene>
    <name evidence="2" type="ORF">KI387_035045</name>
</gene>